<dbReference type="Proteomes" id="UP000708208">
    <property type="component" value="Unassembled WGS sequence"/>
</dbReference>
<evidence type="ECO:0000313" key="2">
    <source>
        <dbReference type="Proteomes" id="UP000708208"/>
    </source>
</evidence>
<feature type="non-terminal residue" evidence="1">
    <location>
        <position position="1"/>
    </location>
</feature>
<reference evidence="1" key="1">
    <citation type="submission" date="2021-06" db="EMBL/GenBank/DDBJ databases">
        <authorList>
            <person name="Hodson N. C."/>
            <person name="Mongue J. A."/>
            <person name="Jaron S. K."/>
        </authorList>
    </citation>
    <scope>NUCLEOTIDE SEQUENCE</scope>
</reference>
<evidence type="ECO:0000313" key="1">
    <source>
        <dbReference type="EMBL" id="CAG7786754.1"/>
    </source>
</evidence>
<organism evidence="1 2">
    <name type="scientific">Allacma fusca</name>
    <dbReference type="NCBI Taxonomy" id="39272"/>
    <lineage>
        <taxon>Eukaryota</taxon>
        <taxon>Metazoa</taxon>
        <taxon>Ecdysozoa</taxon>
        <taxon>Arthropoda</taxon>
        <taxon>Hexapoda</taxon>
        <taxon>Collembola</taxon>
        <taxon>Symphypleona</taxon>
        <taxon>Sminthuridae</taxon>
        <taxon>Allacma</taxon>
    </lineage>
</organism>
<dbReference type="EMBL" id="CAJVCH010325042">
    <property type="protein sequence ID" value="CAG7786754.1"/>
    <property type="molecule type" value="Genomic_DNA"/>
</dbReference>
<comment type="caution">
    <text evidence="1">The sequence shown here is derived from an EMBL/GenBank/DDBJ whole genome shotgun (WGS) entry which is preliminary data.</text>
</comment>
<gene>
    <name evidence="1" type="ORF">AFUS01_LOCUS25308</name>
</gene>
<keyword evidence="2" id="KW-1185">Reference proteome</keyword>
<name>A0A8J2L3C4_9HEXA</name>
<sequence>MQQVNDELTGETFITTDFSSAKTTADWDLLVDRGTGHPSASSKWDRESLYQKFDPLVSGRNVNTGLSTEEKLASNNAKNLAADLQQVNEELCGETFISADFSSATNNTEWDLLVDRGTGSQCAASKWERESLYQKFDPLVSAKERSQAVLASVENLACNKAQTNSDESFKFPQPETYKLISIDTPPPSK</sequence>
<proteinExistence type="predicted"/>
<protein>
    <submittedName>
        <fullName evidence="1">Uncharacterized protein</fullName>
    </submittedName>
</protein>
<accession>A0A8J2L3C4</accession>
<dbReference type="AlphaFoldDB" id="A0A8J2L3C4"/>